<protein>
    <recommendedName>
        <fullName evidence="6">FAD-binding PCMH-type domain-containing protein</fullName>
    </recommendedName>
</protein>
<evidence type="ECO:0000256" key="1">
    <source>
        <dbReference type="ARBA" id="ARBA00001974"/>
    </source>
</evidence>
<dbReference type="Gene3D" id="3.30.43.10">
    <property type="entry name" value="Uridine Diphospho-n-acetylenolpyruvylglucosamine Reductase, domain 2"/>
    <property type="match status" value="1"/>
</dbReference>
<dbReference type="Gene3D" id="3.40.462.20">
    <property type="match status" value="1"/>
</dbReference>
<keyword evidence="3" id="KW-0285">Flavoprotein</keyword>
<dbReference type="Pfam" id="PF01565">
    <property type="entry name" value="FAD_binding_4"/>
    <property type="match status" value="1"/>
</dbReference>
<dbReference type="InterPro" id="IPR016166">
    <property type="entry name" value="FAD-bd_PCMH"/>
</dbReference>
<dbReference type="Gene3D" id="3.30.465.10">
    <property type="match status" value="1"/>
</dbReference>
<keyword evidence="5" id="KW-0560">Oxidoreductase</keyword>
<dbReference type="GO" id="GO:0016491">
    <property type="term" value="F:oxidoreductase activity"/>
    <property type="evidence" value="ECO:0007669"/>
    <property type="project" value="UniProtKB-KW"/>
</dbReference>
<name>A0A8H4QG35_9AGAR</name>
<evidence type="ECO:0000313" key="7">
    <source>
        <dbReference type="EMBL" id="KAF4610041.1"/>
    </source>
</evidence>
<dbReference type="PANTHER" id="PTHR42973">
    <property type="entry name" value="BINDING OXIDOREDUCTASE, PUTATIVE (AFU_ORTHOLOGUE AFUA_1G17690)-RELATED"/>
    <property type="match status" value="1"/>
</dbReference>
<dbReference type="AlphaFoldDB" id="A0A8H4QG35"/>
<dbReference type="InterPro" id="IPR016169">
    <property type="entry name" value="FAD-bd_PCMH_sub2"/>
</dbReference>
<dbReference type="Pfam" id="PF08031">
    <property type="entry name" value="BBE"/>
    <property type="match status" value="1"/>
</dbReference>
<accession>A0A8H4QG35</accession>
<dbReference type="GO" id="GO:0071949">
    <property type="term" value="F:FAD binding"/>
    <property type="evidence" value="ECO:0007669"/>
    <property type="project" value="InterPro"/>
</dbReference>
<organism evidence="7 8">
    <name type="scientific">Agrocybe pediades</name>
    <dbReference type="NCBI Taxonomy" id="84607"/>
    <lineage>
        <taxon>Eukaryota</taxon>
        <taxon>Fungi</taxon>
        <taxon>Dikarya</taxon>
        <taxon>Basidiomycota</taxon>
        <taxon>Agaricomycotina</taxon>
        <taxon>Agaricomycetes</taxon>
        <taxon>Agaricomycetidae</taxon>
        <taxon>Agaricales</taxon>
        <taxon>Agaricineae</taxon>
        <taxon>Strophariaceae</taxon>
        <taxon>Agrocybe</taxon>
    </lineage>
</organism>
<dbReference type="PANTHER" id="PTHR42973:SF39">
    <property type="entry name" value="FAD-BINDING PCMH-TYPE DOMAIN-CONTAINING PROTEIN"/>
    <property type="match status" value="1"/>
</dbReference>
<evidence type="ECO:0000256" key="3">
    <source>
        <dbReference type="ARBA" id="ARBA00022630"/>
    </source>
</evidence>
<dbReference type="Proteomes" id="UP000521872">
    <property type="component" value="Unassembled WGS sequence"/>
</dbReference>
<evidence type="ECO:0000259" key="6">
    <source>
        <dbReference type="PROSITE" id="PS51387"/>
    </source>
</evidence>
<dbReference type="PROSITE" id="PS51387">
    <property type="entry name" value="FAD_PCMH"/>
    <property type="match status" value="1"/>
</dbReference>
<keyword evidence="4" id="KW-0274">FAD</keyword>
<evidence type="ECO:0000256" key="5">
    <source>
        <dbReference type="ARBA" id="ARBA00023002"/>
    </source>
</evidence>
<evidence type="ECO:0000256" key="4">
    <source>
        <dbReference type="ARBA" id="ARBA00022827"/>
    </source>
</evidence>
<dbReference type="InterPro" id="IPR036318">
    <property type="entry name" value="FAD-bd_PCMH-like_sf"/>
</dbReference>
<dbReference type="EMBL" id="JAACJL010000059">
    <property type="protein sequence ID" value="KAF4610041.1"/>
    <property type="molecule type" value="Genomic_DNA"/>
</dbReference>
<sequence>MPNNQLPAIKGDVLTPDSAGYKQAIARWAANAERDASIVAFVKDSEDIVKCLKFAKEHGMPIAVRCGGHSAGGASSVDGGLVIDLSRYLNTASVDPVKKLAYIGGGALWETVDKAAIKHGLATVGGTVNHTGVGGLILGGGYGWLSGQYGLSIDNLVQVTIVTADGSVLIANETENSALFFAVRGGGGNFGIVTEFVSKLHPQRPTVYAGHVIFLPSKIEQVVVATNKWLENIKENEGMFQVSTVGGPEGKPLFVLVIFYNGSEAEGRENFKWVFDIGPIADATKEIPYEHLNALQNAMAGHGKGIYQKGAIIARPSPDLVAKAHAKFAELVQIHHLGGGVIYEYISLKKVNSVPADATAFPRGLEANLMINISWDNSIQNLTHDARKYAGELTDILRGDEVDSLVPGYSNYDDSATAAIGEEKAKAAFRTNYPKLQGIKKKYDPENVFNKWFPITPA</sequence>
<comment type="similarity">
    <text evidence="2">Belongs to the oxygen-dependent FAD-linked oxidoreductase family.</text>
</comment>
<dbReference type="InterPro" id="IPR050416">
    <property type="entry name" value="FAD-linked_Oxidoreductase"/>
</dbReference>
<feature type="domain" description="FAD-binding PCMH-type" evidence="6">
    <location>
        <begin position="31"/>
        <end position="203"/>
    </location>
</feature>
<gene>
    <name evidence="7" type="ORF">D9613_010480</name>
</gene>
<evidence type="ECO:0000313" key="8">
    <source>
        <dbReference type="Proteomes" id="UP000521872"/>
    </source>
</evidence>
<evidence type="ECO:0000256" key="2">
    <source>
        <dbReference type="ARBA" id="ARBA00005466"/>
    </source>
</evidence>
<comment type="cofactor">
    <cofactor evidence="1">
        <name>FAD</name>
        <dbReference type="ChEBI" id="CHEBI:57692"/>
    </cofactor>
</comment>
<reference evidence="7 8" key="1">
    <citation type="submission" date="2019-12" db="EMBL/GenBank/DDBJ databases">
        <authorList>
            <person name="Floudas D."/>
            <person name="Bentzer J."/>
            <person name="Ahren D."/>
            <person name="Johansson T."/>
            <person name="Persson P."/>
            <person name="Tunlid A."/>
        </authorList>
    </citation>
    <scope>NUCLEOTIDE SEQUENCE [LARGE SCALE GENOMIC DNA]</scope>
    <source>
        <strain evidence="7 8">CBS 102.39</strain>
    </source>
</reference>
<dbReference type="InterPro" id="IPR012951">
    <property type="entry name" value="BBE"/>
</dbReference>
<dbReference type="InterPro" id="IPR016167">
    <property type="entry name" value="FAD-bd_PCMH_sub1"/>
</dbReference>
<keyword evidence="8" id="KW-1185">Reference proteome</keyword>
<proteinExistence type="inferred from homology"/>
<dbReference type="SUPFAM" id="SSF56176">
    <property type="entry name" value="FAD-binding/transporter-associated domain-like"/>
    <property type="match status" value="1"/>
</dbReference>
<comment type="caution">
    <text evidence="7">The sequence shown here is derived from an EMBL/GenBank/DDBJ whole genome shotgun (WGS) entry which is preliminary data.</text>
</comment>
<dbReference type="InterPro" id="IPR006094">
    <property type="entry name" value="Oxid_FAD_bind_N"/>
</dbReference>